<organism evidence="1 2">
    <name type="scientific">Eumeta variegata</name>
    <name type="common">Bagworm moth</name>
    <name type="synonym">Eumeta japonica</name>
    <dbReference type="NCBI Taxonomy" id="151549"/>
    <lineage>
        <taxon>Eukaryota</taxon>
        <taxon>Metazoa</taxon>
        <taxon>Ecdysozoa</taxon>
        <taxon>Arthropoda</taxon>
        <taxon>Hexapoda</taxon>
        <taxon>Insecta</taxon>
        <taxon>Pterygota</taxon>
        <taxon>Neoptera</taxon>
        <taxon>Endopterygota</taxon>
        <taxon>Lepidoptera</taxon>
        <taxon>Glossata</taxon>
        <taxon>Ditrysia</taxon>
        <taxon>Tineoidea</taxon>
        <taxon>Psychidae</taxon>
        <taxon>Oiketicinae</taxon>
        <taxon>Eumeta</taxon>
    </lineage>
</organism>
<name>A0A4C1X3S9_EUMVA</name>
<keyword evidence="2" id="KW-1185">Reference proteome</keyword>
<sequence>MTNGNKLKSLHLAAVLTADIILINSPESSSNAQSPFARLRHQRQDYSIFFICLSSTWRCAPAPLPWDSGAGADTRHVRQFRDLLPLFAFISPQQRTARARVGEERGSARRARARRLLNRLNRSVDRALALSTSTVSGMLRLQDVDLE</sequence>
<dbReference type="EMBL" id="BGZK01000733">
    <property type="protein sequence ID" value="GBP58378.1"/>
    <property type="molecule type" value="Genomic_DNA"/>
</dbReference>
<proteinExistence type="predicted"/>
<dbReference type="AlphaFoldDB" id="A0A4C1X3S9"/>
<protein>
    <submittedName>
        <fullName evidence="1">Uncharacterized protein</fullName>
    </submittedName>
</protein>
<evidence type="ECO:0000313" key="1">
    <source>
        <dbReference type="EMBL" id="GBP58378.1"/>
    </source>
</evidence>
<comment type="caution">
    <text evidence="1">The sequence shown here is derived from an EMBL/GenBank/DDBJ whole genome shotgun (WGS) entry which is preliminary data.</text>
</comment>
<dbReference type="Proteomes" id="UP000299102">
    <property type="component" value="Unassembled WGS sequence"/>
</dbReference>
<evidence type="ECO:0000313" key="2">
    <source>
        <dbReference type="Proteomes" id="UP000299102"/>
    </source>
</evidence>
<gene>
    <name evidence="1" type="ORF">EVAR_40947_1</name>
</gene>
<reference evidence="1 2" key="1">
    <citation type="journal article" date="2019" name="Commun. Biol.">
        <title>The bagworm genome reveals a unique fibroin gene that provides high tensile strength.</title>
        <authorList>
            <person name="Kono N."/>
            <person name="Nakamura H."/>
            <person name="Ohtoshi R."/>
            <person name="Tomita M."/>
            <person name="Numata K."/>
            <person name="Arakawa K."/>
        </authorList>
    </citation>
    <scope>NUCLEOTIDE SEQUENCE [LARGE SCALE GENOMIC DNA]</scope>
</reference>
<accession>A0A4C1X3S9</accession>